<dbReference type="RefSeq" id="WP_058570568.1">
    <property type="nucleotide sequence ID" value="NZ_LOPV01000007.1"/>
</dbReference>
<name>A0A0W1SWW4_9EURY</name>
<dbReference type="PANTHER" id="PTHR43318:SF2">
    <property type="entry name" value="UDP-N-ACETYLGLUCOSAMINE 4,6-DEHYDRATASE (INVERTING)"/>
    <property type="match status" value="1"/>
</dbReference>
<reference evidence="3 4" key="1">
    <citation type="submission" date="2015-12" db="EMBL/GenBank/DDBJ databases">
        <title>Haloferax profundi sp. nov. isolated from the Discovery deep brine-seawater interface in the Red Sea.</title>
        <authorList>
            <person name="Zhang G."/>
            <person name="Stingl U."/>
            <person name="Rashid M."/>
        </authorList>
    </citation>
    <scope>NUCLEOTIDE SEQUENCE [LARGE SCALE GENOMIC DNA]</scope>
    <source>
        <strain evidence="3 4">SB29</strain>
    </source>
</reference>
<dbReference type="Gene3D" id="3.40.50.720">
    <property type="entry name" value="NAD(P)-binding Rossmann-like Domain"/>
    <property type="match status" value="1"/>
</dbReference>
<dbReference type="InterPro" id="IPR051203">
    <property type="entry name" value="Polysaccharide_Synthase-Rel"/>
</dbReference>
<feature type="domain" description="Polysaccharide biosynthesis protein CapD-like" evidence="2">
    <location>
        <begin position="7"/>
        <end position="288"/>
    </location>
</feature>
<protein>
    <recommendedName>
        <fullName evidence="2">Polysaccharide biosynthesis protein CapD-like domain-containing protein</fullName>
    </recommendedName>
</protein>
<evidence type="ECO:0000259" key="2">
    <source>
        <dbReference type="Pfam" id="PF02719"/>
    </source>
</evidence>
<keyword evidence="4" id="KW-1185">Reference proteome</keyword>
<dbReference type="Pfam" id="PF02719">
    <property type="entry name" value="Polysacc_synt_2"/>
    <property type="match status" value="1"/>
</dbReference>
<evidence type="ECO:0000256" key="1">
    <source>
        <dbReference type="ARBA" id="ARBA00007430"/>
    </source>
</evidence>
<evidence type="ECO:0000313" key="3">
    <source>
        <dbReference type="EMBL" id="KTG30929.1"/>
    </source>
</evidence>
<dbReference type="InterPro" id="IPR003869">
    <property type="entry name" value="Polysac_CapD-like"/>
</dbReference>
<dbReference type="SUPFAM" id="SSF51735">
    <property type="entry name" value="NAD(P)-binding Rossmann-fold domains"/>
    <property type="match status" value="1"/>
</dbReference>
<comment type="caution">
    <text evidence="3">The sequence shown here is derived from an EMBL/GenBank/DDBJ whole genome shotgun (WGS) entry which is preliminary data.</text>
</comment>
<dbReference type="EMBL" id="LOPV01000007">
    <property type="protein sequence ID" value="KTG30929.1"/>
    <property type="molecule type" value="Genomic_DNA"/>
</dbReference>
<dbReference type="CDD" id="cd05237">
    <property type="entry name" value="UDP_invert_4-6DH_SDR_e"/>
    <property type="match status" value="1"/>
</dbReference>
<organism evidence="3 4">
    <name type="scientific">Haloferax profundi</name>
    <dbReference type="NCBI Taxonomy" id="1544718"/>
    <lineage>
        <taxon>Archaea</taxon>
        <taxon>Methanobacteriati</taxon>
        <taxon>Methanobacteriota</taxon>
        <taxon>Stenosarchaea group</taxon>
        <taxon>Halobacteria</taxon>
        <taxon>Halobacteriales</taxon>
        <taxon>Haloferacaceae</taxon>
        <taxon>Haloferax</taxon>
    </lineage>
</organism>
<dbReference type="InterPro" id="IPR036291">
    <property type="entry name" value="NAD(P)-bd_dom_sf"/>
</dbReference>
<sequence length="341" mass="37502">MLDNKVVLITGGAGSVGQSLVRRFLETDLDVLRVFDNNEPSLSALGKSLDDERCRFLAGDIRDQERLVRAMQGVDIVVHTAAMKHVDICEYNPFEAVKTNAVGLQNVVDTAINSGVDRVVFTSSDKAVNPANTMGTTKLLGEKLITAGNKHAGRSDLRLASVRFGNVINSSQSVIPLFAKQIRDGGPVTLTDTRMRRFFLTDEDVFDLVTSAIEQTKGGEVFIHKMPTIRIEDLAEAMIYELAPEFGHNPKDVDIEIIGRRVGETFHEEIITEREATRTVESETLYAVLPENGEDAHLNHPGMDGFDTADDIDLSTQVADPLSVDEVKALLRENNILENAL</sequence>
<dbReference type="OrthoDB" id="4907at2157"/>
<gene>
    <name evidence="3" type="ORF">AUR66_05520</name>
</gene>
<accession>A0A0W1SWW4</accession>
<comment type="similarity">
    <text evidence="1">Belongs to the polysaccharide synthase family.</text>
</comment>
<proteinExistence type="inferred from homology"/>
<dbReference type="PANTHER" id="PTHR43318">
    <property type="entry name" value="UDP-N-ACETYLGLUCOSAMINE 4,6-DEHYDRATASE"/>
    <property type="match status" value="1"/>
</dbReference>
<dbReference type="Proteomes" id="UP000053157">
    <property type="component" value="Unassembled WGS sequence"/>
</dbReference>
<dbReference type="AlphaFoldDB" id="A0A0W1SWW4"/>
<evidence type="ECO:0000313" key="4">
    <source>
        <dbReference type="Proteomes" id="UP000053157"/>
    </source>
</evidence>